<dbReference type="EMBL" id="CP137641">
    <property type="protein sequence ID" value="WOX55991.1"/>
    <property type="molecule type" value="Genomic_DNA"/>
</dbReference>
<dbReference type="AlphaFoldDB" id="A0ABD8ABF1"/>
<keyword evidence="5" id="KW-1185">Reference proteome</keyword>
<evidence type="ECO:0000256" key="2">
    <source>
        <dbReference type="ARBA" id="ARBA00023186"/>
    </source>
</evidence>
<dbReference type="PANTHER" id="PTHR10772:SF63">
    <property type="entry name" value="20 KDA CHAPERONIN, CHLOROPLASTIC"/>
    <property type="match status" value="1"/>
</dbReference>
<dbReference type="Proteomes" id="UP001626603">
    <property type="component" value="Chromosome"/>
</dbReference>
<dbReference type="PRINTS" id="PR00297">
    <property type="entry name" value="CHAPERONIN10"/>
</dbReference>
<sequence length="90" mass="10004">MEITPIGERVLIKPVKKEEVTKSGIYIPESAQEKKKEGYVVAVGQRDDGTTLPLKQGDHVLYGGYSADTVEVDSETYVFVPFKDILAKME</sequence>
<dbReference type="SMART" id="SM00883">
    <property type="entry name" value="Cpn10"/>
    <property type="match status" value="1"/>
</dbReference>
<dbReference type="InterPro" id="IPR011032">
    <property type="entry name" value="GroES-like_sf"/>
</dbReference>
<evidence type="ECO:0000313" key="4">
    <source>
        <dbReference type="EMBL" id="WOX55991.1"/>
    </source>
</evidence>
<accession>A0ABD8ABF1</accession>
<dbReference type="InterPro" id="IPR037124">
    <property type="entry name" value="Chaperonin_GroES_sf"/>
</dbReference>
<dbReference type="PROSITE" id="PS00681">
    <property type="entry name" value="CHAPERONINS_CPN10"/>
    <property type="match status" value="1"/>
</dbReference>
<name>A0ABD8ABF1_9EURY</name>
<dbReference type="CDD" id="cd00320">
    <property type="entry name" value="cpn10"/>
    <property type="match status" value="1"/>
</dbReference>
<keyword evidence="2 3" id="KW-0143">Chaperone</keyword>
<gene>
    <name evidence="4" type="primary">groES</name>
    <name evidence="4" type="ORF">R6Y95_01315</name>
</gene>
<dbReference type="Pfam" id="PF00166">
    <property type="entry name" value="Cpn10"/>
    <property type="match status" value="1"/>
</dbReference>
<evidence type="ECO:0000313" key="5">
    <source>
        <dbReference type="Proteomes" id="UP001626603"/>
    </source>
</evidence>
<comment type="similarity">
    <text evidence="1 3">Belongs to the GroES chaperonin family.</text>
</comment>
<dbReference type="HAMAP" id="MF_00580">
    <property type="entry name" value="CH10"/>
    <property type="match status" value="1"/>
</dbReference>
<reference evidence="4 5" key="1">
    <citation type="submission" date="2023-10" db="EMBL/GenBank/DDBJ databases">
        <title>The complete genome sequence of Methanoculleus palmolei DSM 4273.</title>
        <authorList>
            <person name="Lai S.-J."/>
            <person name="You Y.-T."/>
            <person name="Chen S.-C."/>
        </authorList>
    </citation>
    <scope>NUCLEOTIDE SEQUENCE [LARGE SCALE GENOMIC DNA]</scope>
    <source>
        <strain evidence="4 5">DSM 4273</strain>
    </source>
</reference>
<dbReference type="InterPro" id="IPR018369">
    <property type="entry name" value="Chaprnonin_Cpn10_CS"/>
</dbReference>
<dbReference type="PANTHER" id="PTHR10772">
    <property type="entry name" value="10 KDA HEAT SHOCK PROTEIN"/>
    <property type="match status" value="1"/>
</dbReference>
<dbReference type="Gene3D" id="2.30.33.40">
    <property type="entry name" value="GroES chaperonin"/>
    <property type="match status" value="1"/>
</dbReference>
<dbReference type="InterPro" id="IPR020818">
    <property type="entry name" value="Chaperonin_GroES"/>
</dbReference>
<protein>
    <submittedName>
        <fullName evidence="4">Co-chaperone GroES</fullName>
    </submittedName>
</protein>
<evidence type="ECO:0000256" key="1">
    <source>
        <dbReference type="ARBA" id="ARBA00006975"/>
    </source>
</evidence>
<dbReference type="NCBIfam" id="NF001539">
    <property type="entry name" value="PRK00364.3-5"/>
    <property type="match status" value="1"/>
</dbReference>
<dbReference type="SUPFAM" id="SSF50129">
    <property type="entry name" value="GroES-like"/>
    <property type="match status" value="1"/>
</dbReference>
<organism evidence="4 5">
    <name type="scientific">Methanoculleus palmolei</name>
    <dbReference type="NCBI Taxonomy" id="72612"/>
    <lineage>
        <taxon>Archaea</taxon>
        <taxon>Methanobacteriati</taxon>
        <taxon>Methanobacteriota</taxon>
        <taxon>Stenosarchaea group</taxon>
        <taxon>Methanomicrobia</taxon>
        <taxon>Methanomicrobiales</taxon>
        <taxon>Methanomicrobiaceae</taxon>
        <taxon>Methanoculleus</taxon>
    </lineage>
</organism>
<dbReference type="FunFam" id="2.30.33.40:FF:000001">
    <property type="entry name" value="10 kDa chaperonin"/>
    <property type="match status" value="1"/>
</dbReference>
<evidence type="ECO:0000256" key="3">
    <source>
        <dbReference type="RuleBase" id="RU003479"/>
    </source>
</evidence>
<proteinExistence type="inferred from homology"/>